<sequence>MSSVFIVSHNNASEGAPHLCKKLECMLKKSGIYKYVCCYTSSLGVNPIDIPVIEMNKILSNVGSAALSGLQPVLILSTVVMCQHAARIRNLFRSKNIPDSSYRILGLVHEVRNETFQWVKPFHFNGIDHLVFVAEYTMKSYGAEYGPSIPKTVIRNWLTVADKNKINSIRSIRKPIVLLVGVVAQHKGQLHVVKAFNKISRDFPMHEIHLIGHVYDEKYAREISEACVGVKILGSCSHEKVIESLRTCEVFVHGSPMESCCLSIMEAMYCECPIVASRVGGIPEQILDGHDGILYEYNNVDDCANALKGLLLNKDLQREIGSNARRSVLEKFYEKDKLTEYKNTIKNTWNLKS</sequence>
<feature type="domain" description="Glycosyl transferase family 1" evidence="1">
    <location>
        <begin position="173"/>
        <end position="326"/>
    </location>
</feature>
<proteinExistence type="predicted"/>
<dbReference type="InterPro" id="IPR050194">
    <property type="entry name" value="Glycosyltransferase_grp1"/>
</dbReference>
<dbReference type="PANTHER" id="PTHR45947:SF3">
    <property type="entry name" value="SULFOQUINOVOSYL TRANSFERASE SQD2"/>
    <property type="match status" value="1"/>
</dbReference>
<evidence type="ECO:0000313" key="3">
    <source>
        <dbReference type="Proteomes" id="UP000244773"/>
    </source>
</evidence>
<dbReference type="CDD" id="cd03801">
    <property type="entry name" value="GT4_PimA-like"/>
    <property type="match status" value="1"/>
</dbReference>
<evidence type="ECO:0000313" key="2">
    <source>
        <dbReference type="EMBL" id="AUF82410.1"/>
    </source>
</evidence>
<evidence type="ECO:0000259" key="1">
    <source>
        <dbReference type="Pfam" id="PF00534"/>
    </source>
</evidence>
<dbReference type="Pfam" id="PF00534">
    <property type="entry name" value="Glycos_transf_1"/>
    <property type="match status" value="1"/>
</dbReference>
<keyword evidence="2" id="KW-0808">Transferase</keyword>
<dbReference type="InterPro" id="IPR001296">
    <property type="entry name" value="Glyco_trans_1"/>
</dbReference>
<reference evidence="2" key="1">
    <citation type="journal article" date="2018" name="Virology">
        <title>A giant virus infecting green algae encodes key fermentation genes.</title>
        <authorList>
            <person name="Schvarcz C.R."/>
            <person name="Steward G.F."/>
        </authorList>
    </citation>
    <scope>NUCLEOTIDE SEQUENCE [LARGE SCALE GENOMIC DNA]</scope>
</reference>
<dbReference type="EMBL" id="KY322437">
    <property type="protein sequence ID" value="AUF82410.1"/>
    <property type="molecule type" value="Genomic_DNA"/>
</dbReference>
<dbReference type="Proteomes" id="UP000244773">
    <property type="component" value="Segment"/>
</dbReference>
<dbReference type="GO" id="GO:0016757">
    <property type="term" value="F:glycosyltransferase activity"/>
    <property type="evidence" value="ECO:0007669"/>
    <property type="project" value="InterPro"/>
</dbReference>
<keyword evidence="3" id="KW-1185">Reference proteome</keyword>
<gene>
    <name evidence="2" type="ORF">TetV_318</name>
</gene>
<protein>
    <submittedName>
        <fullName evidence="2">Glycosyltransferase family 1 protein</fullName>
    </submittedName>
</protein>
<dbReference type="Gene3D" id="3.40.50.2000">
    <property type="entry name" value="Glycogen Phosphorylase B"/>
    <property type="match status" value="1"/>
</dbReference>
<dbReference type="SUPFAM" id="SSF53756">
    <property type="entry name" value="UDP-Glycosyltransferase/glycogen phosphorylase"/>
    <property type="match status" value="1"/>
</dbReference>
<name>A0A2P0VNG4_9VIRU</name>
<dbReference type="PANTHER" id="PTHR45947">
    <property type="entry name" value="SULFOQUINOVOSYL TRANSFERASE SQD2"/>
    <property type="match status" value="1"/>
</dbReference>
<organism evidence="2">
    <name type="scientific">Tetraselmis virus 1</name>
    <dbReference type="NCBI Taxonomy" id="2060617"/>
    <lineage>
        <taxon>Viruses</taxon>
        <taxon>Varidnaviria</taxon>
        <taxon>Bamfordvirae</taxon>
        <taxon>Nucleocytoviricota</taxon>
        <taxon>Megaviricetes</taxon>
        <taxon>Imitervirales</taxon>
        <taxon>Allomimiviridae</taxon>
        <taxon>Oceanusvirus</taxon>
        <taxon>Oceanusvirus kaneohense</taxon>
    </lineage>
</organism>
<accession>A0A2P0VNG4</accession>